<dbReference type="SMART" id="SM00554">
    <property type="entry name" value="FAS1"/>
    <property type="match status" value="2"/>
</dbReference>
<sequence length="402" mass="40814">MGAGAQNATYLTGLLEALNGMNLGALVNVTKQINQTDTGSELLAALSENAQSRELTIFAPTNEAFAGVPSNITSSPSLLADVLLYHIVYGNFTNLTETYPNTTVGRTMLNDMSLVQLPGGKSQVVAWSRMSDGNVTVLNQNTAVSVTQQNQYQNLHINVVDAVIDIPGSLEAALSSNNLSTLSTILSNVQVPNGQGSLLSVLNDNARGFTLFAPTDSAIAAVQSQLSSLGNDGSGLANLLGNHVINGTAAYSPNFMEQNYTSAAGEPLDVVANSTGVFVFSGNGSAKAMVTKPDVILRNGVMHIIDAVLVDTDSDSGAASSAYASATSQAAQSTTETGPVGSTPTMSGGSGSGSSTRTSSGHSSTSTSTDNNSSSAAGRVEGMVDGVVAVVLGAVGVLAGLL</sequence>
<dbReference type="Gene3D" id="2.30.180.10">
    <property type="entry name" value="FAS1 domain"/>
    <property type="match status" value="2"/>
</dbReference>
<dbReference type="GO" id="GO:0016236">
    <property type="term" value="P:macroautophagy"/>
    <property type="evidence" value="ECO:0007669"/>
    <property type="project" value="TreeGrafter"/>
</dbReference>
<feature type="region of interest" description="Disordered" evidence="1">
    <location>
        <begin position="326"/>
        <end position="377"/>
    </location>
</feature>
<dbReference type="AlphaFoldDB" id="A0A165RVN1"/>
<dbReference type="STRING" id="1314782.A0A165RVN1"/>
<feature type="domain" description="FAS1" evidence="2">
    <location>
        <begin position="166"/>
        <end position="309"/>
    </location>
</feature>
<organism evidence="3 4">
    <name type="scientific">Neolentinus lepideus HHB14362 ss-1</name>
    <dbReference type="NCBI Taxonomy" id="1314782"/>
    <lineage>
        <taxon>Eukaryota</taxon>
        <taxon>Fungi</taxon>
        <taxon>Dikarya</taxon>
        <taxon>Basidiomycota</taxon>
        <taxon>Agaricomycotina</taxon>
        <taxon>Agaricomycetes</taxon>
        <taxon>Gloeophyllales</taxon>
        <taxon>Gloeophyllaceae</taxon>
        <taxon>Neolentinus</taxon>
    </lineage>
</organism>
<dbReference type="PANTHER" id="PTHR10900">
    <property type="entry name" value="PERIOSTIN-RELATED"/>
    <property type="match status" value="1"/>
</dbReference>
<evidence type="ECO:0000256" key="1">
    <source>
        <dbReference type="SAM" id="MobiDB-lite"/>
    </source>
</evidence>
<dbReference type="GO" id="GO:0000329">
    <property type="term" value="C:fungal-type vacuole membrane"/>
    <property type="evidence" value="ECO:0007669"/>
    <property type="project" value="TreeGrafter"/>
</dbReference>
<dbReference type="InterPro" id="IPR036378">
    <property type="entry name" value="FAS1_dom_sf"/>
</dbReference>
<accession>A0A165RVN1</accession>
<dbReference type="OrthoDB" id="286301at2759"/>
<evidence type="ECO:0000313" key="3">
    <source>
        <dbReference type="EMBL" id="KZT24329.1"/>
    </source>
</evidence>
<dbReference type="PROSITE" id="PS50213">
    <property type="entry name" value="FAS1"/>
    <property type="match status" value="2"/>
</dbReference>
<protein>
    <submittedName>
        <fullName evidence="3">FAS1 domain-containing protein</fullName>
    </submittedName>
</protein>
<dbReference type="InterPro" id="IPR000782">
    <property type="entry name" value="FAS1_domain"/>
</dbReference>
<dbReference type="SUPFAM" id="SSF82153">
    <property type="entry name" value="FAS1 domain"/>
    <property type="match status" value="2"/>
</dbReference>
<feature type="domain" description="FAS1" evidence="2">
    <location>
        <begin position="1"/>
        <end position="164"/>
    </location>
</feature>
<reference evidence="3 4" key="1">
    <citation type="journal article" date="2016" name="Mol. Biol. Evol.">
        <title>Comparative Genomics of Early-Diverging Mushroom-Forming Fungi Provides Insights into the Origins of Lignocellulose Decay Capabilities.</title>
        <authorList>
            <person name="Nagy L.G."/>
            <person name="Riley R."/>
            <person name="Tritt A."/>
            <person name="Adam C."/>
            <person name="Daum C."/>
            <person name="Floudas D."/>
            <person name="Sun H."/>
            <person name="Yadav J.S."/>
            <person name="Pangilinan J."/>
            <person name="Larsson K.H."/>
            <person name="Matsuura K."/>
            <person name="Barry K."/>
            <person name="Labutti K."/>
            <person name="Kuo R."/>
            <person name="Ohm R.A."/>
            <person name="Bhattacharya S.S."/>
            <person name="Shirouzu T."/>
            <person name="Yoshinaga Y."/>
            <person name="Martin F.M."/>
            <person name="Grigoriev I.V."/>
            <person name="Hibbett D.S."/>
        </authorList>
    </citation>
    <scope>NUCLEOTIDE SEQUENCE [LARGE SCALE GENOMIC DNA]</scope>
    <source>
        <strain evidence="3 4">HHB14362 ss-1</strain>
    </source>
</reference>
<gene>
    <name evidence="3" type="ORF">NEOLEDRAFT_1156871</name>
</gene>
<dbReference type="InterPro" id="IPR050904">
    <property type="entry name" value="Adhesion/Biosynth-related"/>
</dbReference>
<dbReference type="GO" id="GO:0005615">
    <property type="term" value="C:extracellular space"/>
    <property type="evidence" value="ECO:0007669"/>
    <property type="project" value="TreeGrafter"/>
</dbReference>
<dbReference type="Proteomes" id="UP000076761">
    <property type="component" value="Unassembled WGS sequence"/>
</dbReference>
<keyword evidence="4" id="KW-1185">Reference proteome</keyword>
<dbReference type="Pfam" id="PF02469">
    <property type="entry name" value="Fasciclin"/>
    <property type="match status" value="2"/>
</dbReference>
<evidence type="ECO:0000259" key="2">
    <source>
        <dbReference type="PROSITE" id="PS50213"/>
    </source>
</evidence>
<name>A0A165RVN1_9AGAM</name>
<dbReference type="InParanoid" id="A0A165RVN1"/>
<dbReference type="PANTHER" id="PTHR10900:SF77">
    <property type="entry name" value="FI19380P1"/>
    <property type="match status" value="1"/>
</dbReference>
<dbReference type="EMBL" id="KV425578">
    <property type="protein sequence ID" value="KZT24329.1"/>
    <property type="molecule type" value="Genomic_DNA"/>
</dbReference>
<proteinExistence type="predicted"/>
<evidence type="ECO:0000313" key="4">
    <source>
        <dbReference type="Proteomes" id="UP000076761"/>
    </source>
</evidence>